<feature type="region of interest" description="Disordered" evidence="1">
    <location>
        <begin position="40"/>
        <end position="62"/>
    </location>
</feature>
<reference evidence="3 4" key="1">
    <citation type="submission" date="2019-06" db="EMBL/GenBank/DDBJ databases">
        <title>Whole geneome sequnce of Mycobacteroides chelonae M77 isolated from bovine milk from Meghalaya, India.</title>
        <authorList>
            <person name="Vise E."/>
            <person name="Das S."/>
            <person name="Garg A."/>
            <person name="Ghatak S."/>
            <person name="Shakuntala I."/>
            <person name="Milton A.A.P."/>
            <person name="Karam A."/>
            <person name="Sanjukta R."/>
            <person name="Puro K."/>
            <person name="Sen A."/>
        </authorList>
    </citation>
    <scope>NUCLEOTIDE SEQUENCE [LARGE SCALE GENOMIC DNA]</scope>
    <source>
        <strain evidence="3 4">M77</strain>
    </source>
</reference>
<name>A0AB73U2T3_MYCCH</name>
<dbReference type="InterPro" id="IPR038232">
    <property type="entry name" value="PknH-like_Extracell_sf"/>
</dbReference>
<proteinExistence type="predicted"/>
<sequence length="251" mass="26883">MDPAVKGIAVTSRSVYRKTAVAVCAAVVLTGCSIFGGGQHPATSGPSATSGASKTSTTSAVDAISPDRASSIIVSKKDVSELVGSTLEYEGKSSNPRSSSPIDGKQSCQALMVPLTVDVGDKWTTYRDVWYREGKDTFTHSVTQRVLLYSSKDDARENYSKEFPADVRSCSGEELKVDTATWRVSVREASDDRAQWVLDEIADGRPSGWRCMLEARIIENLLLSATVCQVANGGPALRAIVDRMVAATQPK</sequence>
<dbReference type="AlphaFoldDB" id="A0AB73U2T3"/>
<evidence type="ECO:0000313" key="4">
    <source>
        <dbReference type="Proteomes" id="UP000317728"/>
    </source>
</evidence>
<organism evidence="3 4">
    <name type="scientific">Mycobacteroides chelonae</name>
    <name type="common">Mycobacterium chelonae</name>
    <dbReference type="NCBI Taxonomy" id="1774"/>
    <lineage>
        <taxon>Bacteria</taxon>
        <taxon>Bacillati</taxon>
        <taxon>Actinomycetota</taxon>
        <taxon>Actinomycetes</taxon>
        <taxon>Mycobacteriales</taxon>
        <taxon>Mycobacteriaceae</taxon>
        <taxon>Mycobacteroides</taxon>
    </lineage>
</organism>
<dbReference type="EMBL" id="CP041150">
    <property type="protein sequence ID" value="QDF70790.1"/>
    <property type="molecule type" value="Genomic_DNA"/>
</dbReference>
<evidence type="ECO:0000313" key="3">
    <source>
        <dbReference type="EMBL" id="QDF70790.1"/>
    </source>
</evidence>
<dbReference type="InterPro" id="IPR026954">
    <property type="entry name" value="PknH-like_Extracell"/>
</dbReference>
<gene>
    <name evidence="3" type="ORF">FJK96_11950</name>
</gene>
<dbReference type="Pfam" id="PF14032">
    <property type="entry name" value="PknH_C"/>
    <property type="match status" value="1"/>
</dbReference>
<feature type="compositionally biased region" description="Low complexity" evidence="1">
    <location>
        <begin position="41"/>
        <end position="60"/>
    </location>
</feature>
<evidence type="ECO:0000259" key="2">
    <source>
        <dbReference type="Pfam" id="PF14032"/>
    </source>
</evidence>
<evidence type="ECO:0000256" key="1">
    <source>
        <dbReference type="SAM" id="MobiDB-lite"/>
    </source>
</evidence>
<accession>A0AB73U2T3</accession>
<dbReference type="Gene3D" id="3.40.1000.70">
    <property type="entry name" value="PknH-like extracellular domain"/>
    <property type="match status" value="1"/>
</dbReference>
<dbReference type="Proteomes" id="UP000317728">
    <property type="component" value="Chromosome"/>
</dbReference>
<dbReference type="PROSITE" id="PS51257">
    <property type="entry name" value="PROKAR_LIPOPROTEIN"/>
    <property type="match status" value="1"/>
</dbReference>
<feature type="domain" description="PknH-like extracellular" evidence="2">
    <location>
        <begin position="66"/>
        <end position="246"/>
    </location>
</feature>
<protein>
    <submittedName>
        <fullName evidence="3">Sensor domain-containing protein</fullName>
    </submittedName>
</protein>